<reference evidence="2" key="1">
    <citation type="submission" date="2021-02" db="EMBL/GenBank/DDBJ databases">
        <authorList>
            <person name="Nowell W R."/>
        </authorList>
    </citation>
    <scope>NUCLEOTIDE SEQUENCE</scope>
</reference>
<organism evidence="2 3">
    <name type="scientific">Rotaria magnacalcarata</name>
    <dbReference type="NCBI Taxonomy" id="392030"/>
    <lineage>
        <taxon>Eukaryota</taxon>
        <taxon>Metazoa</taxon>
        <taxon>Spiralia</taxon>
        <taxon>Gnathifera</taxon>
        <taxon>Rotifera</taxon>
        <taxon>Eurotatoria</taxon>
        <taxon>Bdelloidea</taxon>
        <taxon>Philodinida</taxon>
        <taxon>Philodinidae</taxon>
        <taxon>Rotaria</taxon>
    </lineage>
</organism>
<comment type="caution">
    <text evidence="2">The sequence shown here is derived from an EMBL/GenBank/DDBJ whole genome shotgun (WGS) entry which is preliminary data.</text>
</comment>
<gene>
    <name evidence="2" type="ORF">CJN711_LOCUS34534</name>
</gene>
<dbReference type="Proteomes" id="UP000663855">
    <property type="component" value="Unassembled WGS sequence"/>
</dbReference>
<accession>A0A816AC90</accession>
<dbReference type="InterPro" id="IPR035999">
    <property type="entry name" value="Sec7_dom_sf"/>
</dbReference>
<dbReference type="EMBL" id="CAJNOV010016763">
    <property type="protein sequence ID" value="CAF1595551.1"/>
    <property type="molecule type" value="Genomic_DNA"/>
</dbReference>
<feature type="domain" description="SEC7" evidence="1">
    <location>
        <begin position="17"/>
        <end position="63"/>
    </location>
</feature>
<dbReference type="Gene3D" id="1.10.220.20">
    <property type="match status" value="1"/>
</dbReference>
<proteinExistence type="predicted"/>
<evidence type="ECO:0000313" key="2">
    <source>
        <dbReference type="EMBL" id="CAF1595551.1"/>
    </source>
</evidence>
<sequence length="63" mass="7346">SSECFFSCHSRRNTNTKQWLVAKRKFNDNAKEGIRWLTDNSLIQNTPEHTAAFLFNETGLSKR</sequence>
<protein>
    <recommendedName>
        <fullName evidence="1">SEC7 domain-containing protein</fullName>
    </recommendedName>
</protein>
<feature type="non-terminal residue" evidence="2">
    <location>
        <position position="63"/>
    </location>
</feature>
<dbReference type="SUPFAM" id="SSF48425">
    <property type="entry name" value="Sec7 domain"/>
    <property type="match status" value="1"/>
</dbReference>
<dbReference type="InterPro" id="IPR000904">
    <property type="entry name" value="Sec7_dom"/>
</dbReference>
<dbReference type="Pfam" id="PF01369">
    <property type="entry name" value="Sec7"/>
    <property type="match status" value="1"/>
</dbReference>
<evidence type="ECO:0000259" key="1">
    <source>
        <dbReference type="Pfam" id="PF01369"/>
    </source>
</evidence>
<feature type="non-terminal residue" evidence="2">
    <location>
        <position position="1"/>
    </location>
</feature>
<evidence type="ECO:0000313" key="3">
    <source>
        <dbReference type="Proteomes" id="UP000663855"/>
    </source>
</evidence>
<dbReference type="AlphaFoldDB" id="A0A816AC90"/>
<dbReference type="GO" id="GO:0032012">
    <property type="term" value="P:regulation of ARF protein signal transduction"/>
    <property type="evidence" value="ECO:0007669"/>
    <property type="project" value="InterPro"/>
</dbReference>
<dbReference type="GO" id="GO:0005085">
    <property type="term" value="F:guanyl-nucleotide exchange factor activity"/>
    <property type="evidence" value="ECO:0007669"/>
    <property type="project" value="InterPro"/>
</dbReference>
<name>A0A816AC90_9BILA</name>